<dbReference type="InterPro" id="IPR012795">
    <property type="entry name" value="tRNA_Ile_lys_synt_N"/>
</dbReference>
<keyword evidence="3 7" id="KW-0819">tRNA processing</keyword>
<evidence type="ECO:0000256" key="7">
    <source>
        <dbReference type="HAMAP-Rule" id="MF_01161"/>
    </source>
</evidence>
<evidence type="ECO:0000256" key="5">
    <source>
        <dbReference type="ARBA" id="ARBA00022840"/>
    </source>
</evidence>
<evidence type="ECO:0000256" key="6">
    <source>
        <dbReference type="ARBA" id="ARBA00048539"/>
    </source>
</evidence>
<dbReference type="SUPFAM" id="SSF52402">
    <property type="entry name" value="Adenine nucleotide alpha hydrolases-like"/>
    <property type="match status" value="1"/>
</dbReference>
<evidence type="ECO:0000259" key="9">
    <source>
        <dbReference type="Pfam" id="PF09179"/>
    </source>
</evidence>
<comment type="similarity">
    <text evidence="7">Belongs to the tRNA(Ile)-lysidine synthase family.</text>
</comment>
<comment type="catalytic activity">
    <reaction evidence="6 7">
        <text>cytidine(34) in tRNA(Ile2) + L-lysine + ATP = lysidine(34) in tRNA(Ile2) + AMP + diphosphate + H(+)</text>
        <dbReference type="Rhea" id="RHEA:43744"/>
        <dbReference type="Rhea" id="RHEA-COMP:10625"/>
        <dbReference type="Rhea" id="RHEA-COMP:10670"/>
        <dbReference type="ChEBI" id="CHEBI:15378"/>
        <dbReference type="ChEBI" id="CHEBI:30616"/>
        <dbReference type="ChEBI" id="CHEBI:32551"/>
        <dbReference type="ChEBI" id="CHEBI:33019"/>
        <dbReference type="ChEBI" id="CHEBI:82748"/>
        <dbReference type="ChEBI" id="CHEBI:83665"/>
        <dbReference type="ChEBI" id="CHEBI:456215"/>
        <dbReference type="EC" id="6.3.4.19"/>
    </reaction>
</comment>
<organism evidence="10 11">
    <name type="scientific">Comamonas resistens</name>
    <dbReference type="NCBI Taxonomy" id="3046670"/>
    <lineage>
        <taxon>Bacteria</taxon>
        <taxon>Pseudomonadati</taxon>
        <taxon>Pseudomonadota</taxon>
        <taxon>Betaproteobacteria</taxon>
        <taxon>Burkholderiales</taxon>
        <taxon>Comamonadaceae</taxon>
        <taxon>Comamonas</taxon>
    </lineage>
</organism>
<dbReference type="CDD" id="cd01992">
    <property type="entry name" value="TilS_N"/>
    <property type="match status" value="1"/>
</dbReference>
<comment type="function">
    <text evidence="7">Ligates lysine onto the cytidine present at position 34 of the AUA codon-specific tRNA(Ile) that contains the anticodon CAU, in an ATP-dependent manner. Cytidine is converted to lysidine, thus changing the amino acid specificity of the tRNA from methionine to isoleucine.</text>
</comment>
<dbReference type="PANTHER" id="PTHR43033">
    <property type="entry name" value="TRNA(ILE)-LYSIDINE SYNTHASE-RELATED"/>
    <property type="match status" value="1"/>
</dbReference>
<sequence length="329" mass="35766">MSGKSKALVNVVDQAVAAFDPPLPLAIAFSGGADSSALLLACHARWPGLVRAIHVHHGLQEAADGFQLHCEHLCAQHAIPLKVCKIDARHEPGQSPEDAARQGRYQALIDATTQSWVDDEGRELEPVCSIALAQHADDQVETLLLALSRGAGVAGLAAMPFQWQRAGLQWFRPLLAVPGQALRDWLVQKEVAWVEDPSNNDQGYTRNRIRAQLLPVLEQVFPQFRSTFARSSANCAQAADLLSDLAASDLLAVGVPPRIRDLQALPLARQSNVLRHWLLSAYHTTPTAAQLAQLVAQVGVCTTRGHRIHIKVGRGFVERQGASLGWYNS</sequence>
<dbReference type="Proteomes" id="UP001240697">
    <property type="component" value="Chromosome"/>
</dbReference>
<evidence type="ECO:0000313" key="11">
    <source>
        <dbReference type="Proteomes" id="UP001240697"/>
    </source>
</evidence>
<keyword evidence="4 7" id="KW-0547">Nucleotide-binding</keyword>
<dbReference type="Gene3D" id="1.20.59.20">
    <property type="match status" value="1"/>
</dbReference>
<dbReference type="EMBL" id="CP125947">
    <property type="protein sequence ID" value="WHS66788.1"/>
    <property type="molecule type" value="Genomic_DNA"/>
</dbReference>
<feature type="domain" description="tRNA(Ile)-lysidine/2-thiocytidine synthase N-terminal" evidence="8">
    <location>
        <begin position="26"/>
        <end position="211"/>
    </location>
</feature>
<comment type="subcellular location">
    <subcellularLocation>
        <location evidence="7">Cytoplasm</location>
    </subcellularLocation>
</comment>
<dbReference type="InterPro" id="IPR015262">
    <property type="entry name" value="tRNA_Ile_lys_synt_subst-bd"/>
</dbReference>
<evidence type="ECO:0000313" key="10">
    <source>
        <dbReference type="EMBL" id="WHS66788.1"/>
    </source>
</evidence>
<name>A0ABY8SUX6_9BURK</name>
<dbReference type="Pfam" id="PF09179">
    <property type="entry name" value="TilS"/>
    <property type="match status" value="1"/>
</dbReference>
<dbReference type="InterPro" id="IPR014729">
    <property type="entry name" value="Rossmann-like_a/b/a_fold"/>
</dbReference>
<dbReference type="HAMAP" id="MF_01161">
    <property type="entry name" value="tRNA_Ile_lys_synt"/>
    <property type="match status" value="1"/>
</dbReference>
<evidence type="ECO:0000256" key="4">
    <source>
        <dbReference type="ARBA" id="ARBA00022741"/>
    </source>
</evidence>
<protein>
    <recommendedName>
        <fullName evidence="7">tRNA(Ile)-lysidine synthase</fullName>
        <ecNumber evidence="7">6.3.4.19</ecNumber>
    </recommendedName>
    <alternativeName>
        <fullName evidence="7">tRNA(Ile)-2-lysyl-cytidine synthase</fullName>
    </alternativeName>
    <alternativeName>
        <fullName evidence="7">tRNA(Ile)-lysidine synthetase</fullName>
    </alternativeName>
</protein>
<evidence type="ECO:0000256" key="3">
    <source>
        <dbReference type="ARBA" id="ARBA00022694"/>
    </source>
</evidence>
<comment type="domain">
    <text evidence="7">The N-terminal region contains the highly conserved SGGXDS motif, predicted to be a P-loop motif involved in ATP binding.</text>
</comment>
<dbReference type="GO" id="GO:0032267">
    <property type="term" value="F:tRNA(Ile)-lysidine synthase activity"/>
    <property type="evidence" value="ECO:0007669"/>
    <property type="project" value="UniProtKB-EC"/>
</dbReference>
<keyword evidence="5 7" id="KW-0067">ATP-binding</keyword>
<keyword evidence="1 7" id="KW-0963">Cytoplasm</keyword>
<dbReference type="NCBIfam" id="TIGR02432">
    <property type="entry name" value="lysidine_TilS_N"/>
    <property type="match status" value="1"/>
</dbReference>
<dbReference type="InterPro" id="IPR011063">
    <property type="entry name" value="TilS/TtcA_N"/>
</dbReference>
<feature type="domain" description="tRNA(Ile)-lysidine synthase substrate-binding" evidence="9">
    <location>
        <begin position="259"/>
        <end position="311"/>
    </location>
</feature>
<dbReference type="Gene3D" id="3.40.50.620">
    <property type="entry name" value="HUPs"/>
    <property type="match status" value="1"/>
</dbReference>
<keyword evidence="2 7" id="KW-0436">Ligase</keyword>
<gene>
    <name evidence="7 10" type="primary">tilS</name>
    <name evidence="10" type="ORF">QMY55_06515</name>
</gene>
<reference evidence="10 11" key="1">
    <citation type="submission" date="2023-05" db="EMBL/GenBank/DDBJ databases">
        <authorList>
            <person name="Yin Y."/>
            <person name="Lu Z."/>
        </authorList>
    </citation>
    <scope>NUCLEOTIDE SEQUENCE [LARGE SCALE GENOMIC DNA]</scope>
    <source>
        <strain evidence="10 11">ZM22</strain>
    </source>
</reference>
<dbReference type="RefSeq" id="WP_283487864.1">
    <property type="nucleotide sequence ID" value="NZ_CP125947.1"/>
</dbReference>
<dbReference type="PANTHER" id="PTHR43033:SF1">
    <property type="entry name" value="TRNA(ILE)-LYSIDINE SYNTHASE-RELATED"/>
    <property type="match status" value="1"/>
</dbReference>
<keyword evidence="11" id="KW-1185">Reference proteome</keyword>
<accession>A0ABY8SUX6</accession>
<evidence type="ECO:0000259" key="8">
    <source>
        <dbReference type="Pfam" id="PF01171"/>
    </source>
</evidence>
<dbReference type="Pfam" id="PF01171">
    <property type="entry name" value="ATP_bind_3"/>
    <property type="match status" value="1"/>
</dbReference>
<dbReference type="InterPro" id="IPR012094">
    <property type="entry name" value="tRNA_Ile_lys_synt"/>
</dbReference>
<proteinExistence type="inferred from homology"/>
<dbReference type="SUPFAM" id="SSF82829">
    <property type="entry name" value="MesJ substrate recognition domain-like"/>
    <property type="match status" value="1"/>
</dbReference>
<dbReference type="EC" id="6.3.4.19" evidence="7"/>
<evidence type="ECO:0000256" key="1">
    <source>
        <dbReference type="ARBA" id="ARBA00022490"/>
    </source>
</evidence>
<evidence type="ECO:0000256" key="2">
    <source>
        <dbReference type="ARBA" id="ARBA00022598"/>
    </source>
</evidence>
<feature type="binding site" evidence="7">
    <location>
        <begin position="30"/>
        <end position="35"/>
    </location>
    <ligand>
        <name>ATP</name>
        <dbReference type="ChEBI" id="CHEBI:30616"/>
    </ligand>
</feature>